<accession>A0A9D3YFU7</accession>
<dbReference type="EMBL" id="JAIWYP010000016">
    <property type="protein sequence ID" value="KAH3697458.1"/>
    <property type="molecule type" value="Genomic_DNA"/>
</dbReference>
<keyword evidence="3" id="KW-1185">Reference proteome</keyword>
<reference evidence="1" key="1">
    <citation type="journal article" date="2019" name="bioRxiv">
        <title>The Genome of the Zebra Mussel, Dreissena polymorpha: A Resource for Invasive Species Research.</title>
        <authorList>
            <person name="McCartney M.A."/>
            <person name="Auch B."/>
            <person name="Kono T."/>
            <person name="Mallez S."/>
            <person name="Zhang Y."/>
            <person name="Obille A."/>
            <person name="Becker A."/>
            <person name="Abrahante J.E."/>
            <person name="Garbe J."/>
            <person name="Badalamenti J.P."/>
            <person name="Herman A."/>
            <person name="Mangelson H."/>
            <person name="Liachko I."/>
            <person name="Sullivan S."/>
            <person name="Sone E.D."/>
            <person name="Koren S."/>
            <person name="Silverstein K.A.T."/>
            <person name="Beckman K.B."/>
            <person name="Gohl D.M."/>
        </authorList>
    </citation>
    <scope>NUCLEOTIDE SEQUENCE</scope>
    <source>
        <strain evidence="1">Duluth1</strain>
        <tissue evidence="1">Whole animal</tissue>
    </source>
</reference>
<sequence>MRNHLLEDILYAEMLNTFKQYQSYLGKKGKDLNGAVELIQNTSIIIDTFRDMRSVIHLEDPRLTQFLEVSNWFNMWNEHSNTCSTGSKVKQQNSNIPLLPML</sequence>
<evidence type="ECO:0000313" key="1">
    <source>
        <dbReference type="EMBL" id="KAH3697429.1"/>
    </source>
</evidence>
<dbReference type="EMBL" id="JAIWYP010000016">
    <property type="protein sequence ID" value="KAH3697429.1"/>
    <property type="molecule type" value="Genomic_DNA"/>
</dbReference>
<reference evidence="1" key="2">
    <citation type="submission" date="2020-11" db="EMBL/GenBank/DDBJ databases">
        <authorList>
            <person name="McCartney M.A."/>
            <person name="Auch B."/>
            <person name="Kono T."/>
            <person name="Mallez S."/>
            <person name="Becker A."/>
            <person name="Gohl D.M."/>
            <person name="Silverstein K.A.T."/>
            <person name="Koren S."/>
            <person name="Bechman K.B."/>
            <person name="Herman A."/>
            <person name="Abrahante J.E."/>
            <person name="Garbe J."/>
        </authorList>
    </citation>
    <scope>NUCLEOTIDE SEQUENCE</scope>
    <source>
        <strain evidence="1">Duluth1</strain>
        <tissue evidence="1">Whole animal</tissue>
    </source>
</reference>
<dbReference type="AlphaFoldDB" id="A0A9D3YFU7"/>
<organism evidence="1 3">
    <name type="scientific">Dreissena polymorpha</name>
    <name type="common">Zebra mussel</name>
    <name type="synonym">Mytilus polymorpha</name>
    <dbReference type="NCBI Taxonomy" id="45954"/>
    <lineage>
        <taxon>Eukaryota</taxon>
        <taxon>Metazoa</taxon>
        <taxon>Spiralia</taxon>
        <taxon>Lophotrochozoa</taxon>
        <taxon>Mollusca</taxon>
        <taxon>Bivalvia</taxon>
        <taxon>Autobranchia</taxon>
        <taxon>Heteroconchia</taxon>
        <taxon>Euheterodonta</taxon>
        <taxon>Imparidentia</taxon>
        <taxon>Neoheterodontei</taxon>
        <taxon>Myida</taxon>
        <taxon>Dreissenoidea</taxon>
        <taxon>Dreissenidae</taxon>
        <taxon>Dreissena</taxon>
    </lineage>
</organism>
<name>A0A9D3YFU7_DREPO</name>
<protein>
    <submittedName>
        <fullName evidence="1">Uncharacterized protein</fullName>
    </submittedName>
</protein>
<comment type="caution">
    <text evidence="1">The sequence shown here is derived from an EMBL/GenBank/DDBJ whole genome shotgun (WGS) entry which is preliminary data.</text>
</comment>
<dbReference type="Proteomes" id="UP000828390">
    <property type="component" value="Unassembled WGS sequence"/>
</dbReference>
<proteinExistence type="predicted"/>
<gene>
    <name evidence="1" type="ORF">DPMN_084930</name>
    <name evidence="2" type="ORF">DPMN_084960</name>
</gene>
<evidence type="ECO:0000313" key="3">
    <source>
        <dbReference type="Proteomes" id="UP000828390"/>
    </source>
</evidence>
<evidence type="ECO:0000313" key="2">
    <source>
        <dbReference type="EMBL" id="KAH3697458.1"/>
    </source>
</evidence>